<feature type="transmembrane region" description="Helical" evidence="12">
    <location>
        <begin position="84"/>
        <end position="103"/>
    </location>
</feature>
<evidence type="ECO:0000256" key="12">
    <source>
        <dbReference type="SAM" id="Phobius"/>
    </source>
</evidence>
<name>A0ABP1Q3S6_9HEXA</name>
<feature type="region of interest" description="Disordered" evidence="11">
    <location>
        <begin position="401"/>
        <end position="421"/>
    </location>
</feature>
<gene>
    <name evidence="14" type="ORF">ODALV1_LOCUS7005</name>
</gene>
<dbReference type="PANTHER" id="PTHR24248:SF185">
    <property type="entry name" value="DOPAMINE RECEPTOR 2"/>
    <property type="match status" value="1"/>
</dbReference>
<dbReference type="PRINTS" id="PR00237">
    <property type="entry name" value="GPCRRHODOPSN"/>
</dbReference>
<evidence type="ECO:0000259" key="13">
    <source>
        <dbReference type="PROSITE" id="PS50262"/>
    </source>
</evidence>
<keyword evidence="7 12" id="KW-0472">Membrane</keyword>
<evidence type="ECO:0000256" key="3">
    <source>
        <dbReference type="ARBA" id="ARBA00022475"/>
    </source>
</evidence>
<dbReference type="Pfam" id="PF00001">
    <property type="entry name" value="7tm_1"/>
    <property type="match status" value="1"/>
</dbReference>
<evidence type="ECO:0000256" key="2">
    <source>
        <dbReference type="ARBA" id="ARBA00010663"/>
    </source>
</evidence>
<dbReference type="PROSITE" id="PS00237">
    <property type="entry name" value="G_PROTEIN_RECEP_F1_1"/>
    <property type="match status" value="1"/>
</dbReference>
<dbReference type="PROSITE" id="PS50262">
    <property type="entry name" value="G_PROTEIN_RECEP_F1_2"/>
    <property type="match status" value="1"/>
</dbReference>
<keyword evidence="6 10" id="KW-0297">G-protein coupled receptor</keyword>
<dbReference type="Gene3D" id="1.20.1070.10">
    <property type="entry name" value="Rhodopsin 7-helix transmembrane proteins"/>
    <property type="match status" value="2"/>
</dbReference>
<feature type="transmembrane region" description="Helical" evidence="12">
    <location>
        <begin position="50"/>
        <end position="72"/>
    </location>
</feature>
<dbReference type="EMBL" id="CAXLJM020000022">
    <property type="protein sequence ID" value="CAL8088281.1"/>
    <property type="molecule type" value="Genomic_DNA"/>
</dbReference>
<dbReference type="InterPro" id="IPR017452">
    <property type="entry name" value="GPCR_Rhodpsn_7TM"/>
</dbReference>
<keyword evidence="9 10" id="KW-0807">Transducer</keyword>
<evidence type="ECO:0000256" key="1">
    <source>
        <dbReference type="ARBA" id="ARBA00004651"/>
    </source>
</evidence>
<keyword evidence="8 10" id="KW-0675">Receptor</keyword>
<feature type="compositionally biased region" description="Low complexity" evidence="11">
    <location>
        <begin position="403"/>
        <end position="416"/>
    </location>
</feature>
<comment type="similarity">
    <text evidence="2 10">Belongs to the G-protein coupled receptor 1 family.</text>
</comment>
<keyword evidence="5 12" id="KW-1133">Transmembrane helix</keyword>
<dbReference type="SMART" id="SM01381">
    <property type="entry name" value="7TM_GPCR_Srsx"/>
    <property type="match status" value="1"/>
</dbReference>
<dbReference type="InterPro" id="IPR000276">
    <property type="entry name" value="GPCR_Rhodpsn"/>
</dbReference>
<feature type="region of interest" description="Disordered" evidence="11">
    <location>
        <begin position="323"/>
        <end position="356"/>
    </location>
</feature>
<feature type="domain" description="G-protein coupled receptors family 1 profile" evidence="13">
    <location>
        <begin position="64"/>
        <end position="501"/>
    </location>
</feature>
<evidence type="ECO:0000256" key="9">
    <source>
        <dbReference type="ARBA" id="ARBA00023224"/>
    </source>
</evidence>
<sequence length="537" mass="59152">MERNMITTTDFPVSTSELLSPVTGRYLPSQEDVNGTTVIASGVYSSPATVFGVLVTVSLCTVFGNSLVMLAVKREHYLQSPPNYFVASLAAADFFVGVLLIPFEAITQLLDRRWIFGDIWCDLWHSFDVLFATASILNLCVISLDRYWAICTPFSYSRRMTSKRAYRFIALVWICAIVISLPAIFWWRSVREGPFPPETCPFTADIGYLISSSCISFYIPLSVMLFAYYKIYLAAVKQSKSIQQGAKLFAHENGTEITLRMHRGGSNGNSSSGGQNANVAKSPSTLPPQKSTLFGRSDPSGLSMVNCSAGTSSVKAVSYTNSSHFGRRNKGKRTFSEPSVPPERKLSPSSPGVIPSMSDDENPDIMLEESKVSAAVHLISQPLLMITTAAGNSKTNNTVSYDANSSSSASRGGSSNVPSVTFRNPRRSFTVARKLAKFAKEKKAAKTLAIVLGVFIICWLPFFVINIVFALCKSCAEGHMVTFEVVTWLGWINSAMNPVIYACWSHDFRRAFARLLCCGRCARARRQRQSQRRLSVV</sequence>
<feature type="transmembrane region" description="Helical" evidence="12">
    <location>
        <begin position="123"/>
        <end position="144"/>
    </location>
</feature>
<evidence type="ECO:0000256" key="5">
    <source>
        <dbReference type="ARBA" id="ARBA00022989"/>
    </source>
</evidence>
<comment type="caution">
    <text evidence="14">The sequence shown here is derived from an EMBL/GenBank/DDBJ whole genome shotgun (WGS) entry which is preliminary data.</text>
</comment>
<dbReference type="SUPFAM" id="SSF81321">
    <property type="entry name" value="Family A G protein-coupled receptor-like"/>
    <property type="match status" value="1"/>
</dbReference>
<evidence type="ECO:0000313" key="14">
    <source>
        <dbReference type="EMBL" id="CAL8088281.1"/>
    </source>
</evidence>
<evidence type="ECO:0000256" key="7">
    <source>
        <dbReference type="ARBA" id="ARBA00023136"/>
    </source>
</evidence>
<evidence type="ECO:0000256" key="10">
    <source>
        <dbReference type="RuleBase" id="RU000688"/>
    </source>
</evidence>
<feature type="transmembrane region" description="Helical" evidence="12">
    <location>
        <begin position="206"/>
        <end position="229"/>
    </location>
</feature>
<comment type="subcellular location">
    <subcellularLocation>
        <location evidence="1">Cell membrane</location>
        <topology evidence="1">Multi-pass membrane protein</topology>
    </subcellularLocation>
</comment>
<evidence type="ECO:0000256" key="8">
    <source>
        <dbReference type="ARBA" id="ARBA00023170"/>
    </source>
</evidence>
<reference evidence="14 15" key="1">
    <citation type="submission" date="2024-08" db="EMBL/GenBank/DDBJ databases">
        <authorList>
            <person name="Cucini C."/>
            <person name="Frati F."/>
        </authorList>
    </citation>
    <scope>NUCLEOTIDE SEQUENCE [LARGE SCALE GENOMIC DNA]</scope>
</reference>
<protein>
    <recommendedName>
        <fullName evidence="13">G-protein coupled receptors family 1 profile domain-containing protein</fullName>
    </recommendedName>
</protein>
<feature type="transmembrane region" description="Helical" evidence="12">
    <location>
        <begin position="447"/>
        <end position="471"/>
    </location>
</feature>
<feature type="region of interest" description="Disordered" evidence="11">
    <location>
        <begin position="260"/>
        <end position="298"/>
    </location>
</feature>
<evidence type="ECO:0000256" key="11">
    <source>
        <dbReference type="SAM" id="MobiDB-lite"/>
    </source>
</evidence>
<accession>A0ABP1Q3S6</accession>
<keyword evidence="4 10" id="KW-0812">Transmembrane</keyword>
<keyword evidence="3" id="KW-1003">Cell membrane</keyword>
<dbReference type="Proteomes" id="UP001642540">
    <property type="component" value="Unassembled WGS sequence"/>
</dbReference>
<proteinExistence type="inferred from homology"/>
<dbReference type="PANTHER" id="PTHR24248">
    <property type="entry name" value="ADRENERGIC RECEPTOR-RELATED G-PROTEIN COUPLED RECEPTOR"/>
    <property type="match status" value="1"/>
</dbReference>
<evidence type="ECO:0000256" key="4">
    <source>
        <dbReference type="ARBA" id="ARBA00022692"/>
    </source>
</evidence>
<organism evidence="14 15">
    <name type="scientific">Orchesella dallaii</name>
    <dbReference type="NCBI Taxonomy" id="48710"/>
    <lineage>
        <taxon>Eukaryota</taxon>
        <taxon>Metazoa</taxon>
        <taxon>Ecdysozoa</taxon>
        <taxon>Arthropoda</taxon>
        <taxon>Hexapoda</taxon>
        <taxon>Collembola</taxon>
        <taxon>Entomobryomorpha</taxon>
        <taxon>Entomobryoidea</taxon>
        <taxon>Orchesellidae</taxon>
        <taxon>Orchesellinae</taxon>
        <taxon>Orchesella</taxon>
    </lineage>
</organism>
<evidence type="ECO:0000313" key="15">
    <source>
        <dbReference type="Proteomes" id="UP001642540"/>
    </source>
</evidence>
<evidence type="ECO:0000256" key="6">
    <source>
        <dbReference type="ARBA" id="ARBA00023040"/>
    </source>
</evidence>
<feature type="compositionally biased region" description="Polar residues" evidence="11">
    <location>
        <begin position="275"/>
        <end position="294"/>
    </location>
</feature>
<keyword evidence="15" id="KW-1185">Reference proteome</keyword>
<feature type="transmembrane region" description="Helical" evidence="12">
    <location>
        <begin position="165"/>
        <end position="186"/>
    </location>
</feature>